<evidence type="ECO:0000313" key="4">
    <source>
        <dbReference type="EMBL" id="MEP1057371.1"/>
    </source>
</evidence>
<dbReference type="PANTHER" id="PTHR43081:SF1">
    <property type="entry name" value="ADENYLATE CYCLASE, TERMINAL-DIFFERENTIATION SPECIFIC"/>
    <property type="match status" value="1"/>
</dbReference>
<proteinExistence type="inferred from homology"/>
<dbReference type="InterPro" id="IPR001054">
    <property type="entry name" value="A/G_cyclase"/>
</dbReference>
<accession>A0ABV0KDQ6</accession>
<evidence type="ECO:0000259" key="3">
    <source>
        <dbReference type="PROSITE" id="PS50125"/>
    </source>
</evidence>
<comment type="caution">
    <text evidence="4">The sequence shown here is derived from an EMBL/GenBank/DDBJ whole genome shotgun (WGS) entry which is preliminary data.</text>
</comment>
<feature type="domain" description="PAS" evidence="2">
    <location>
        <begin position="498"/>
        <end position="550"/>
    </location>
</feature>
<evidence type="ECO:0000256" key="1">
    <source>
        <dbReference type="ARBA" id="ARBA00005381"/>
    </source>
</evidence>
<dbReference type="InterPro" id="IPR050697">
    <property type="entry name" value="Adenylyl/Guanylyl_Cyclase_3/4"/>
</dbReference>
<dbReference type="InterPro" id="IPR000014">
    <property type="entry name" value="PAS"/>
</dbReference>
<evidence type="ECO:0000259" key="2">
    <source>
        <dbReference type="PROSITE" id="PS50112"/>
    </source>
</evidence>
<dbReference type="Proteomes" id="UP001476950">
    <property type="component" value="Unassembled WGS sequence"/>
</dbReference>
<dbReference type="CDD" id="cd07302">
    <property type="entry name" value="CHD"/>
    <property type="match status" value="1"/>
</dbReference>
<dbReference type="InterPro" id="IPR029787">
    <property type="entry name" value="Nucleotide_cyclase"/>
</dbReference>
<dbReference type="Pfam" id="PF00211">
    <property type="entry name" value="Guanylate_cyc"/>
    <property type="match status" value="1"/>
</dbReference>
<dbReference type="PROSITE" id="PS50125">
    <property type="entry name" value="GUANYLATE_CYCLASE_2"/>
    <property type="match status" value="1"/>
</dbReference>
<dbReference type="InterPro" id="IPR003018">
    <property type="entry name" value="GAF"/>
</dbReference>
<comment type="similarity">
    <text evidence="1">Belongs to the adenylyl cyclase class-3 family.</text>
</comment>
<dbReference type="EMBL" id="JAMPLM010000002">
    <property type="protein sequence ID" value="MEP1057371.1"/>
    <property type="molecule type" value="Genomic_DNA"/>
</dbReference>
<dbReference type="Gene3D" id="3.30.450.40">
    <property type="match status" value="2"/>
</dbReference>
<dbReference type="InterPro" id="IPR029016">
    <property type="entry name" value="GAF-like_dom_sf"/>
</dbReference>
<dbReference type="SUPFAM" id="SSF55781">
    <property type="entry name" value="GAF domain-like"/>
    <property type="match status" value="2"/>
</dbReference>
<gene>
    <name evidence="4" type="ORF">NDI38_02910</name>
</gene>
<dbReference type="SUPFAM" id="SSF55785">
    <property type="entry name" value="PYP-like sensor domain (PAS domain)"/>
    <property type="match status" value="1"/>
</dbReference>
<dbReference type="PANTHER" id="PTHR43081">
    <property type="entry name" value="ADENYLATE CYCLASE, TERMINAL-DIFFERENTIATION SPECIFIC-RELATED"/>
    <property type="match status" value="1"/>
</dbReference>
<protein>
    <submittedName>
        <fullName evidence="4">GAF domain-containing protein</fullName>
    </submittedName>
</protein>
<name>A0ABV0KDQ6_9CYAN</name>
<dbReference type="PROSITE" id="PS50112">
    <property type="entry name" value="PAS"/>
    <property type="match status" value="1"/>
</dbReference>
<dbReference type="CDD" id="cd00130">
    <property type="entry name" value="PAS"/>
    <property type="match status" value="1"/>
</dbReference>
<dbReference type="Pfam" id="PF01590">
    <property type="entry name" value="GAF"/>
    <property type="match status" value="2"/>
</dbReference>
<dbReference type="InterPro" id="IPR035965">
    <property type="entry name" value="PAS-like_dom_sf"/>
</dbReference>
<evidence type="ECO:0000313" key="5">
    <source>
        <dbReference type="Proteomes" id="UP001476950"/>
    </source>
</evidence>
<dbReference type="NCBIfam" id="TIGR00229">
    <property type="entry name" value="sensory_box"/>
    <property type="match status" value="1"/>
</dbReference>
<dbReference type="SMART" id="SM00065">
    <property type="entry name" value="GAF"/>
    <property type="match status" value="2"/>
</dbReference>
<organism evidence="4 5">
    <name type="scientific">Stenomitos frigidus AS-A4</name>
    <dbReference type="NCBI Taxonomy" id="2933935"/>
    <lineage>
        <taxon>Bacteria</taxon>
        <taxon>Bacillati</taxon>
        <taxon>Cyanobacteriota</taxon>
        <taxon>Cyanophyceae</taxon>
        <taxon>Leptolyngbyales</taxon>
        <taxon>Leptolyngbyaceae</taxon>
        <taxon>Stenomitos</taxon>
    </lineage>
</organism>
<sequence length="915" mass="102766">MNARSPHLPDPNPRDITIDVAHREVEIVSMTPDALNKSVTSRQAGSDRSHIEAAQVESVYAEPAPHRGNHSLELLETGQKHSPGGSLVTGKRSFGAFLAPLTKDRFKEVVNDVEQKLQVVHQTLSMLDNLLDAQGFDAILEEMLRSITLKTSELLNADRATIYLLDEDKNELWAIVAKDERGNNLELRLPATVGIAGEVATKLEVVNIPYDFYDDHRSEAARRFDEKNHYRTYTMLAMPLLDETGKLVAVVQLINKLKQDLDPYASLDEKIDRDGFTYKDEQVFEEFAPSIRLIIESSRSFYKATQQQRAASALMKATKSLSQSSLDLQETLKKVMDEAQELMQADRSTLWLIDRDRDQLWTKIPINGVLQELRIPMGAGFAGQVATTGEPVIIPFDLYDDPNSQTSKDTDKKTGYRTCSILCMPVFNANSELIGVTQLINKKKQGDYPAYDPANYPEAPDCWRASFNRNDQEFMQAFNIQAGVALQNAKLFETVKQQEQMQRDILRSLSNGVISTDKKGNIIAANESAKKLLGLSEGDTLEGKVVSDLIKLDKADFTKWFATGLSGKDEKSRQQYYPDQLLHPYKGDEQHSINISINTIADAKDAATVSGALVVMDDISDEKRLKSTMYRYMTQELAEQLLENPDAAKMGGDRKDVTVLFSDIRSYTTLTETLEAEAVVEMLNKYFESMVDAVFQHKGTLDKYIGDAIMAVFGSPLPLDDHAWMAVQTAIEMRRRLTLFNADRLAENQPPIKIGIGINSDSVISGNIGSSKRMEFTAIGDGVNLGSRLESASKQYGIDIVISENTFKPCADRIWTRELDYIKVKGKNRPVAVYELVGLQSEPIPDAKKRIIEYYGTGLKHYRDRKFPLAMGAFGMVLEIDKDDKSANLHLERCQHWLKNPPPEEWDGSWMMTEK</sequence>
<dbReference type="SMART" id="SM00091">
    <property type="entry name" value="PAS"/>
    <property type="match status" value="1"/>
</dbReference>
<dbReference type="SUPFAM" id="SSF55073">
    <property type="entry name" value="Nucleotide cyclase"/>
    <property type="match status" value="1"/>
</dbReference>
<dbReference type="Gene3D" id="3.30.450.20">
    <property type="entry name" value="PAS domain"/>
    <property type="match status" value="1"/>
</dbReference>
<dbReference type="RefSeq" id="WP_190450337.1">
    <property type="nucleotide sequence ID" value="NZ_JAMPLM010000002.1"/>
</dbReference>
<feature type="domain" description="Guanylate cyclase" evidence="3">
    <location>
        <begin position="658"/>
        <end position="790"/>
    </location>
</feature>
<dbReference type="Gene3D" id="3.30.70.1230">
    <property type="entry name" value="Nucleotide cyclase"/>
    <property type="match status" value="1"/>
</dbReference>
<reference evidence="4 5" key="1">
    <citation type="submission" date="2022-04" db="EMBL/GenBank/DDBJ databases">
        <title>Positive selection, recombination, and allopatry shape intraspecific diversity of widespread and dominant cyanobacteria.</title>
        <authorList>
            <person name="Wei J."/>
            <person name="Shu W."/>
            <person name="Hu C."/>
        </authorList>
    </citation>
    <scope>NUCLEOTIDE SEQUENCE [LARGE SCALE GENOMIC DNA]</scope>
    <source>
        <strain evidence="4 5">AS-A4</strain>
    </source>
</reference>
<keyword evidence="5" id="KW-1185">Reference proteome</keyword>
<dbReference type="SMART" id="SM00044">
    <property type="entry name" value="CYCc"/>
    <property type="match status" value="1"/>
</dbReference>
<dbReference type="Pfam" id="PF13426">
    <property type="entry name" value="PAS_9"/>
    <property type="match status" value="1"/>
</dbReference>